<gene>
    <name evidence="2" type="ORF">IQ63_16345</name>
</gene>
<dbReference type="PATRIC" id="fig|42234.21.peg.3367"/>
<feature type="signal peptide" evidence="1">
    <location>
        <begin position="1"/>
        <end position="23"/>
    </location>
</feature>
<proteinExistence type="predicted"/>
<feature type="chain" id="PRO_5005542677" description="Secreted protein" evidence="1">
    <location>
        <begin position="24"/>
        <end position="122"/>
    </location>
</feature>
<evidence type="ECO:0008006" key="4">
    <source>
        <dbReference type="Google" id="ProtNLM"/>
    </source>
</evidence>
<evidence type="ECO:0000313" key="2">
    <source>
        <dbReference type="EMBL" id="KND34433.1"/>
    </source>
</evidence>
<dbReference type="OrthoDB" id="3482644at2"/>
<name>A0A0L0K9F4_9ACTN</name>
<evidence type="ECO:0000313" key="3">
    <source>
        <dbReference type="Proteomes" id="UP000037151"/>
    </source>
</evidence>
<dbReference type="EMBL" id="JPPY01000111">
    <property type="protein sequence ID" value="KND34433.1"/>
    <property type="molecule type" value="Genomic_DNA"/>
</dbReference>
<comment type="caution">
    <text evidence="2">The sequence shown here is derived from an EMBL/GenBank/DDBJ whole genome shotgun (WGS) entry which is preliminary data.</text>
</comment>
<organism evidence="2 3">
    <name type="scientific">Streptomyces acidiscabies</name>
    <dbReference type="NCBI Taxonomy" id="42234"/>
    <lineage>
        <taxon>Bacteria</taxon>
        <taxon>Bacillati</taxon>
        <taxon>Actinomycetota</taxon>
        <taxon>Actinomycetes</taxon>
        <taxon>Kitasatosporales</taxon>
        <taxon>Streptomycetaceae</taxon>
        <taxon>Streptomyces</taxon>
    </lineage>
</organism>
<evidence type="ECO:0000256" key="1">
    <source>
        <dbReference type="SAM" id="SignalP"/>
    </source>
</evidence>
<sequence>MKRYLVLAASSLLFAAGTTSAVAAPTGTAAKPAQAPTGQVKIVKGDSSASPSIKHVNYCNNFVNHGTWWEADCNVDYGRSGSYTQCSDFTQIWGPLVGVGYWHFVGNCSGHGTVRNWGVYDG</sequence>
<dbReference type="Proteomes" id="UP000037151">
    <property type="component" value="Unassembled WGS sequence"/>
</dbReference>
<reference evidence="3" key="1">
    <citation type="submission" date="2014-07" db="EMBL/GenBank/DDBJ databases">
        <title>Genome sequencing of plant-pathogenic Streptomyces species.</title>
        <authorList>
            <person name="Harrison J."/>
            <person name="Sapp M."/>
            <person name="Thwaites R."/>
            <person name="Studholme D.J."/>
        </authorList>
    </citation>
    <scope>NUCLEOTIDE SEQUENCE [LARGE SCALE GENOMIC DNA]</scope>
    <source>
        <strain evidence="3">NCPPB 4445</strain>
    </source>
</reference>
<keyword evidence="1" id="KW-0732">Signal</keyword>
<dbReference type="RefSeq" id="WP_050371313.1">
    <property type="nucleotide sequence ID" value="NZ_KQ257820.1"/>
</dbReference>
<accession>A0A0L0K9F4</accession>
<dbReference type="AlphaFoldDB" id="A0A0L0K9F4"/>
<protein>
    <recommendedName>
        <fullName evidence="4">Secreted protein</fullName>
    </recommendedName>
</protein>